<evidence type="ECO:0000313" key="2">
    <source>
        <dbReference type="EMBL" id="KAB7786226.1"/>
    </source>
</evidence>
<keyword evidence="2" id="KW-0378">Hydrolase</keyword>
<dbReference type="PANTHER" id="PTHR46623:SF6">
    <property type="entry name" value="ALPHA_BETA-HYDROLASES SUPERFAMILY PROTEIN"/>
    <property type="match status" value="1"/>
</dbReference>
<dbReference type="Proteomes" id="UP000469949">
    <property type="component" value="Unassembled WGS sequence"/>
</dbReference>
<reference evidence="2 3" key="1">
    <citation type="submission" date="2019-10" db="EMBL/GenBank/DDBJ databases">
        <title>Draft Genome Sequence of the Caffeine Degrading Methylotroph Methylorubrum populi PINKEL.</title>
        <authorList>
            <person name="Dawson S.C."/>
            <person name="Zhang X."/>
            <person name="Wright M.E."/>
            <person name="Sharma G."/>
            <person name="Langner J.T."/>
            <person name="Ditty J.L."/>
            <person name="Subuyuj G.A."/>
        </authorList>
    </citation>
    <scope>NUCLEOTIDE SEQUENCE [LARGE SCALE GENOMIC DNA]</scope>
    <source>
        <strain evidence="2 3">Pinkel</strain>
    </source>
</reference>
<evidence type="ECO:0000313" key="3">
    <source>
        <dbReference type="Proteomes" id="UP000469949"/>
    </source>
</evidence>
<dbReference type="SUPFAM" id="SSF53474">
    <property type="entry name" value="alpha/beta-Hydrolases"/>
    <property type="match status" value="1"/>
</dbReference>
<feature type="domain" description="Dienelactone hydrolase" evidence="1">
    <location>
        <begin position="65"/>
        <end position="288"/>
    </location>
</feature>
<protein>
    <submittedName>
        <fullName evidence="2">Dienelactone hydrolase family protein</fullName>
    </submittedName>
</protein>
<accession>A0A833JA27</accession>
<name>A0A833JA27_9HYPH</name>
<dbReference type="PANTHER" id="PTHR46623">
    <property type="entry name" value="CARBOXYMETHYLENEBUTENOLIDASE-RELATED"/>
    <property type="match status" value="1"/>
</dbReference>
<dbReference type="InterPro" id="IPR051049">
    <property type="entry name" value="Dienelactone_hydrolase-like"/>
</dbReference>
<organism evidence="2 3">
    <name type="scientific">Methylorubrum populi</name>
    <dbReference type="NCBI Taxonomy" id="223967"/>
    <lineage>
        <taxon>Bacteria</taxon>
        <taxon>Pseudomonadati</taxon>
        <taxon>Pseudomonadota</taxon>
        <taxon>Alphaproteobacteria</taxon>
        <taxon>Hyphomicrobiales</taxon>
        <taxon>Methylobacteriaceae</taxon>
        <taxon>Methylorubrum</taxon>
    </lineage>
</organism>
<dbReference type="Gene3D" id="3.40.50.1820">
    <property type="entry name" value="alpha/beta hydrolase"/>
    <property type="match status" value="1"/>
</dbReference>
<dbReference type="InterPro" id="IPR029058">
    <property type="entry name" value="AB_hydrolase_fold"/>
</dbReference>
<proteinExistence type="predicted"/>
<gene>
    <name evidence="2" type="ORF">F8B43_1627</name>
</gene>
<dbReference type="AlphaFoldDB" id="A0A833JA27"/>
<dbReference type="InterPro" id="IPR002925">
    <property type="entry name" value="Dienelactn_hydro"/>
</dbReference>
<comment type="caution">
    <text evidence="2">The sequence shown here is derived from an EMBL/GenBank/DDBJ whole genome shotgun (WGS) entry which is preliminary data.</text>
</comment>
<dbReference type="EMBL" id="WEKV01000008">
    <property type="protein sequence ID" value="KAB7786226.1"/>
    <property type="molecule type" value="Genomic_DNA"/>
</dbReference>
<dbReference type="Pfam" id="PF01738">
    <property type="entry name" value="DLH"/>
    <property type="match status" value="1"/>
</dbReference>
<dbReference type="RefSeq" id="WP_152276593.1">
    <property type="nucleotide sequence ID" value="NZ_WEKV01000008.1"/>
</dbReference>
<dbReference type="GO" id="GO:0016787">
    <property type="term" value="F:hydrolase activity"/>
    <property type="evidence" value="ECO:0007669"/>
    <property type="project" value="UniProtKB-KW"/>
</dbReference>
<evidence type="ECO:0000259" key="1">
    <source>
        <dbReference type="Pfam" id="PF01738"/>
    </source>
</evidence>
<sequence>MTAFDADLRSLAAQATLSRRTVIATSLATGFAMAVQPVAAQSTITTDTNGLTAGEVKIPTRDGAIPAYRAMPAEGGPFPTILVVQEIFGVHEYIKDVCRRLAKLGYFALAPELYARQGDVSRLANIQQIVSEVVSKVPDAQVMSDLDAAVAFAKATGKADTTRLGTTGFCWGGRITWLYAAHNPGVKAGVAWYGRLVGDASDLMPKNPVDVAADLKAPVLGLYGGADQGIPVATIDRMKEACRAAGKTCDFVVYPEAPHAFHADYRPSYRAEPAQDGWKRLQDWFRQHGVA</sequence>